<evidence type="ECO:0000256" key="6">
    <source>
        <dbReference type="NCBIfam" id="TIGR01048"/>
    </source>
</evidence>
<dbReference type="InterPro" id="IPR022643">
    <property type="entry name" value="De-COase2_C"/>
</dbReference>
<dbReference type="GO" id="GO:0008836">
    <property type="term" value="F:diaminopimelate decarboxylase activity"/>
    <property type="evidence" value="ECO:0007669"/>
    <property type="project" value="UniProtKB-UniRule"/>
</dbReference>
<dbReference type="EC" id="4.1.1.20" evidence="5 6"/>
<dbReference type="GO" id="GO:0030170">
    <property type="term" value="F:pyridoxal phosphate binding"/>
    <property type="evidence" value="ECO:0007669"/>
    <property type="project" value="UniProtKB-UniRule"/>
</dbReference>
<dbReference type="Gene3D" id="3.20.20.10">
    <property type="entry name" value="Alanine racemase"/>
    <property type="match status" value="1"/>
</dbReference>
<dbReference type="SUPFAM" id="SSF50621">
    <property type="entry name" value="Alanine racemase C-terminal domain-like"/>
    <property type="match status" value="1"/>
</dbReference>
<dbReference type="STRING" id="1810504.PG2T_10775"/>
<dbReference type="InterPro" id="IPR009006">
    <property type="entry name" value="Ala_racemase/Decarboxylase_C"/>
</dbReference>
<comment type="catalytic activity">
    <reaction evidence="5 8">
        <text>meso-2,6-diaminopimelate + H(+) = L-lysine + CO2</text>
        <dbReference type="Rhea" id="RHEA:15101"/>
        <dbReference type="ChEBI" id="CHEBI:15378"/>
        <dbReference type="ChEBI" id="CHEBI:16526"/>
        <dbReference type="ChEBI" id="CHEBI:32551"/>
        <dbReference type="ChEBI" id="CHEBI:57791"/>
        <dbReference type="EC" id="4.1.1.20"/>
    </reaction>
</comment>
<dbReference type="InterPro" id="IPR022653">
    <property type="entry name" value="De-COase2_pyr-phos_BS"/>
</dbReference>
<dbReference type="CDD" id="cd06828">
    <property type="entry name" value="PLPDE_III_DapDC"/>
    <property type="match status" value="1"/>
</dbReference>
<dbReference type="Pfam" id="PF02784">
    <property type="entry name" value="Orn_Arg_deC_N"/>
    <property type="match status" value="1"/>
</dbReference>
<dbReference type="PRINTS" id="PR01181">
    <property type="entry name" value="DAPDCRBXLASE"/>
</dbReference>
<feature type="binding site" evidence="5">
    <location>
        <position position="248"/>
    </location>
    <ligand>
        <name>pyridoxal 5'-phosphate</name>
        <dbReference type="ChEBI" id="CHEBI:597326"/>
    </ligand>
</feature>
<dbReference type="InterPro" id="IPR002986">
    <property type="entry name" value="DAP_deCOOHase_LysA"/>
</dbReference>
<comment type="pathway">
    <text evidence="5 8">Amino-acid biosynthesis; L-lysine biosynthesis via DAP pathway; L-lysine from DL-2,6-diaminopimelate: step 1/1.</text>
</comment>
<evidence type="ECO:0000256" key="1">
    <source>
        <dbReference type="ARBA" id="ARBA00001933"/>
    </source>
</evidence>
<dbReference type="InterPro" id="IPR022644">
    <property type="entry name" value="De-COase2_N"/>
</dbReference>
<dbReference type="AlphaFoldDB" id="A0A1B1YXW0"/>
<keyword evidence="5" id="KW-0028">Amino-acid biosynthesis</keyword>
<comment type="similarity">
    <text evidence="5">Belongs to the Orn/Lys/Arg decarboxylase class-II family. LysA subfamily.</text>
</comment>
<dbReference type="GO" id="GO:0009089">
    <property type="term" value="P:lysine biosynthetic process via diaminopimelate"/>
    <property type="evidence" value="ECO:0007669"/>
    <property type="project" value="UniProtKB-UniRule"/>
</dbReference>
<feature type="modified residue" description="N6-(pyridoxal phosphate)lysine" evidence="5 7">
    <location>
        <position position="69"/>
    </location>
</feature>
<gene>
    <name evidence="5" type="primary">lysA</name>
    <name evidence="11" type="ORF">PG2T_10775</name>
</gene>
<evidence type="ECO:0000256" key="2">
    <source>
        <dbReference type="ARBA" id="ARBA00022793"/>
    </source>
</evidence>
<feature type="binding site" evidence="5">
    <location>
        <position position="321"/>
    </location>
    <ligand>
        <name>substrate</name>
    </ligand>
</feature>
<dbReference type="InParanoid" id="A0A1B1YXW0"/>
<feature type="active site" description="Proton donor" evidence="7">
    <location>
        <position position="351"/>
    </location>
</feature>
<dbReference type="PANTHER" id="PTHR43727:SF2">
    <property type="entry name" value="GROUP IV DECARBOXYLASE"/>
    <property type="match status" value="1"/>
</dbReference>
<keyword evidence="5 8" id="KW-0457">Lysine biosynthesis</keyword>
<feature type="binding site" evidence="5">
    <location>
        <position position="352"/>
    </location>
    <ligand>
        <name>substrate</name>
    </ligand>
</feature>
<dbReference type="Proteomes" id="UP000092952">
    <property type="component" value="Chromosome"/>
</dbReference>
<accession>A0A1B1YXW0</accession>
<dbReference type="Pfam" id="PF00278">
    <property type="entry name" value="Orn_DAP_Arg_deC"/>
    <property type="match status" value="1"/>
</dbReference>
<evidence type="ECO:0000256" key="7">
    <source>
        <dbReference type="PIRSR" id="PIRSR600183-50"/>
    </source>
</evidence>
<feature type="binding site" evidence="5">
    <location>
        <position position="379"/>
    </location>
    <ligand>
        <name>substrate</name>
    </ligand>
</feature>
<evidence type="ECO:0000259" key="10">
    <source>
        <dbReference type="Pfam" id="PF02784"/>
    </source>
</evidence>
<evidence type="ECO:0000256" key="8">
    <source>
        <dbReference type="RuleBase" id="RU003738"/>
    </source>
</evidence>
<dbReference type="InterPro" id="IPR029066">
    <property type="entry name" value="PLP-binding_barrel"/>
</dbReference>
<dbReference type="HAMAP" id="MF_02120">
    <property type="entry name" value="LysA"/>
    <property type="match status" value="1"/>
</dbReference>
<organism evidence="11 12">
    <name type="scientific">Immundisolibacter cernigliae</name>
    <dbReference type="NCBI Taxonomy" id="1810504"/>
    <lineage>
        <taxon>Bacteria</taxon>
        <taxon>Pseudomonadati</taxon>
        <taxon>Pseudomonadota</taxon>
        <taxon>Gammaproteobacteria</taxon>
        <taxon>Immundisolibacterales</taxon>
        <taxon>Immundisolibacteraceae</taxon>
        <taxon>Immundisolibacter</taxon>
    </lineage>
</organism>
<dbReference type="PROSITE" id="PS00878">
    <property type="entry name" value="ODR_DC_2_1"/>
    <property type="match status" value="1"/>
</dbReference>
<feature type="binding site" evidence="5">
    <location>
        <begin position="282"/>
        <end position="285"/>
    </location>
    <ligand>
        <name>pyridoxal 5'-phosphate</name>
        <dbReference type="ChEBI" id="CHEBI:597326"/>
    </ligand>
</feature>
<dbReference type="PANTHER" id="PTHR43727">
    <property type="entry name" value="DIAMINOPIMELATE DECARBOXYLASE"/>
    <property type="match status" value="1"/>
</dbReference>
<evidence type="ECO:0000259" key="9">
    <source>
        <dbReference type="Pfam" id="PF00278"/>
    </source>
</evidence>
<evidence type="ECO:0000256" key="3">
    <source>
        <dbReference type="ARBA" id="ARBA00022898"/>
    </source>
</evidence>
<protein>
    <recommendedName>
        <fullName evidence="5 6">Diaminopimelate decarboxylase</fullName>
        <shortName evidence="5">DAP decarboxylase</shortName>
        <shortName evidence="5">DAPDC</shortName>
        <ecNumber evidence="5 6">4.1.1.20</ecNumber>
    </recommendedName>
</protein>
<feature type="binding site" evidence="5">
    <location>
        <position position="325"/>
    </location>
    <ligand>
        <name>substrate</name>
    </ligand>
</feature>
<dbReference type="FunCoup" id="A0A1B1YXW0">
    <property type="interactions" value="430"/>
</dbReference>
<name>A0A1B1YXW0_9GAMM</name>
<dbReference type="UniPathway" id="UPA00034">
    <property type="reaction ID" value="UER00027"/>
</dbReference>
<feature type="domain" description="Orn/DAP/Arg decarboxylase 2 C-terminal" evidence="9">
    <location>
        <begin position="38"/>
        <end position="377"/>
    </location>
</feature>
<sequence>MDSACPAGTVSPLQYRGGALHLERVALEAVAQRFGTPCYVYSRAAIEAAYRAYDAAFGDRLHRVCYAVKANSNLAVLNVLAHLGAGFDVVSGGELARVLRAGSKADRVVFSGVGKSAAELRQALAAGIACFNVESAAELERLNQVAGEMGLRAPVALRVNPDVDAGTHPYISTGLKENKFGIPAGDALALYRRAASLPGLRVQGIACHIGSQLTDLAPLREAAGRIAALREALLAESIAIDQVDLGGGLGIAYRDETIPGAAEYAAAISAPFAGSGVEISIEPGRSIVGPAGVLLTRVEYLKPGAQRNFAIVDAAMNDLLRPALYDAHHAVLPLREAGGEAKVWELVGPVCESGDFLAHARTLALAEGDLLALRDAGAYGFAMSSNYNTRPRPAEVMVDGDRIHLIRARETLDDLWRGEEMLAE</sequence>
<dbReference type="PRINTS" id="PR01179">
    <property type="entry name" value="ODADCRBXLASE"/>
</dbReference>
<dbReference type="Gene3D" id="2.40.37.10">
    <property type="entry name" value="Lyase, Ornithine Decarboxylase, Chain A, domain 1"/>
    <property type="match status" value="1"/>
</dbReference>
<proteinExistence type="inferred from homology"/>
<dbReference type="EMBL" id="CP014671">
    <property type="protein sequence ID" value="ANX05605.1"/>
    <property type="molecule type" value="Genomic_DNA"/>
</dbReference>
<evidence type="ECO:0000313" key="11">
    <source>
        <dbReference type="EMBL" id="ANX05605.1"/>
    </source>
</evidence>
<dbReference type="FunFam" id="3.20.20.10:FF:000003">
    <property type="entry name" value="Diaminopimelate decarboxylase"/>
    <property type="match status" value="1"/>
</dbReference>
<dbReference type="InterPro" id="IPR022657">
    <property type="entry name" value="De-COase2_CS"/>
</dbReference>
<comment type="subunit">
    <text evidence="5">Homodimer.</text>
</comment>
<feature type="binding site" evidence="5">
    <location>
        <position position="379"/>
    </location>
    <ligand>
        <name>pyridoxal 5'-phosphate</name>
        <dbReference type="ChEBI" id="CHEBI:597326"/>
    </ligand>
</feature>
<comment type="cofactor">
    <cofactor evidence="1 5 7 8">
        <name>pyridoxal 5'-phosphate</name>
        <dbReference type="ChEBI" id="CHEBI:597326"/>
    </cofactor>
</comment>
<feature type="domain" description="Orn/DAP/Arg decarboxylase 2 N-terminal" evidence="10">
    <location>
        <begin position="44"/>
        <end position="288"/>
    </location>
</feature>
<dbReference type="NCBIfam" id="TIGR01048">
    <property type="entry name" value="lysA"/>
    <property type="match status" value="1"/>
</dbReference>
<dbReference type="PROSITE" id="PS00879">
    <property type="entry name" value="ODR_DC_2_2"/>
    <property type="match status" value="1"/>
</dbReference>
<keyword evidence="3 5" id="KW-0663">Pyridoxal phosphate</keyword>
<keyword evidence="12" id="KW-1185">Reference proteome</keyword>
<dbReference type="OrthoDB" id="9802241at2"/>
<feature type="binding site" evidence="5">
    <location>
        <position position="285"/>
    </location>
    <ligand>
        <name>substrate</name>
    </ligand>
</feature>
<dbReference type="KEGG" id="gbi:PG2T_10775"/>
<reference evidence="12" key="1">
    <citation type="submission" date="2016-03" db="EMBL/GenBank/DDBJ databases">
        <title>Complete genome sequence of Solimmundus cernigliae, representing a novel lineage of polycyclic aromatic hydrocarbon degraders within the Gammaproteobacteria.</title>
        <authorList>
            <person name="Singleton D.R."/>
            <person name="Dickey A.N."/>
            <person name="Scholl E.H."/>
            <person name="Wright F.A."/>
            <person name="Aitken M.D."/>
        </authorList>
    </citation>
    <scope>NUCLEOTIDE SEQUENCE [LARGE SCALE GENOMIC DNA]</scope>
    <source>
        <strain evidence="12">TR3.2</strain>
    </source>
</reference>
<keyword evidence="4 5" id="KW-0456">Lyase</keyword>
<keyword evidence="2 5" id="KW-0210">Decarboxylase</keyword>
<dbReference type="SUPFAM" id="SSF51419">
    <property type="entry name" value="PLP-binding barrel"/>
    <property type="match status" value="1"/>
</dbReference>
<evidence type="ECO:0000256" key="4">
    <source>
        <dbReference type="ARBA" id="ARBA00023239"/>
    </source>
</evidence>
<evidence type="ECO:0000256" key="5">
    <source>
        <dbReference type="HAMAP-Rule" id="MF_02120"/>
    </source>
</evidence>
<comment type="function">
    <text evidence="5">Specifically catalyzes the decarboxylation of meso-diaminopimelate (meso-DAP) to L-lysine.</text>
</comment>
<dbReference type="InterPro" id="IPR000183">
    <property type="entry name" value="Orn/DAP/Arg_de-COase"/>
</dbReference>
<evidence type="ECO:0000313" key="12">
    <source>
        <dbReference type="Proteomes" id="UP000092952"/>
    </source>
</evidence>